<evidence type="ECO:0000313" key="4">
    <source>
        <dbReference type="EMBL" id="GMQ28001.1"/>
    </source>
</evidence>
<dbReference type="Pfam" id="PF13801">
    <property type="entry name" value="Metal_resist"/>
    <property type="match status" value="1"/>
</dbReference>
<keyword evidence="5" id="KW-1185">Reference proteome</keyword>
<comment type="similarity">
    <text evidence="1">Belongs to the TonB-dependent receptor family.</text>
</comment>
<evidence type="ECO:0000259" key="3">
    <source>
        <dbReference type="Pfam" id="PF07715"/>
    </source>
</evidence>
<evidence type="ECO:0000256" key="2">
    <source>
        <dbReference type="SAM" id="SignalP"/>
    </source>
</evidence>
<feature type="domain" description="TonB-dependent receptor plug" evidence="3">
    <location>
        <begin position="160"/>
        <end position="241"/>
    </location>
</feature>
<keyword evidence="2" id="KW-0732">Signal</keyword>
<dbReference type="SUPFAM" id="SSF56935">
    <property type="entry name" value="Porins"/>
    <property type="match status" value="1"/>
</dbReference>
<name>A0ABQ6PJD1_9BACT</name>
<proteinExistence type="inferred from homology"/>
<keyword evidence="1" id="KW-0812">Transmembrane</keyword>
<dbReference type="PROSITE" id="PS52016">
    <property type="entry name" value="TONB_DEPENDENT_REC_3"/>
    <property type="match status" value="1"/>
</dbReference>
<evidence type="ECO:0000313" key="5">
    <source>
        <dbReference type="Proteomes" id="UP001338309"/>
    </source>
</evidence>
<dbReference type="InterPro" id="IPR012910">
    <property type="entry name" value="Plug_dom"/>
</dbReference>
<gene>
    <name evidence="4" type="ORF">Aconfl_06440</name>
</gene>
<evidence type="ECO:0000256" key="1">
    <source>
        <dbReference type="PROSITE-ProRule" id="PRU01360"/>
    </source>
</evidence>
<feature type="signal peptide" evidence="2">
    <location>
        <begin position="1"/>
        <end position="19"/>
    </location>
</feature>
<dbReference type="Gene3D" id="1.20.120.1490">
    <property type="match status" value="1"/>
</dbReference>
<dbReference type="InterPro" id="IPR037066">
    <property type="entry name" value="Plug_dom_sf"/>
</dbReference>
<keyword evidence="1" id="KW-0998">Cell outer membrane</keyword>
<accession>A0ABQ6PJD1</accession>
<reference evidence="4 5" key="1">
    <citation type="submission" date="2023-08" db="EMBL/GenBank/DDBJ databases">
        <title>Draft genome sequence of Algoriphagus confluentis.</title>
        <authorList>
            <person name="Takatani N."/>
            <person name="Hosokawa M."/>
            <person name="Sawabe T."/>
        </authorList>
    </citation>
    <scope>NUCLEOTIDE SEQUENCE [LARGE SCALE GENOMIC DNA]</scope>
    <source>
        <strain evidence="4 5">NBRC 111222</strain>
    </source>
</reference>
<dbReference type="Gene3D" id="2.170.130.10">
    <property type="entry name" value="TonB-dependent receptor, plug domain"/>
    <property type="match status" value="1"/>
</dbReference>
<comment type="caution">
    <text evidence="4">The sequence shown here is derived from an EMBL/GenBank/DDBJ whole genome shotgun (WGS) entry which is preliminary data.</text>
</comment>
<comment type="subcellular location">
    <subcellularLocation>
        <location evidence="1">Cell outer membrane</location>
        <topology evidence="1">Multi-pass membrane protein</topology>
    </subcellularLocation>
</comment>
<keyword evidence="1" id="KW-0472">Membrane</keyword>
<sequence length="258" mass="28602">MKKQILILFLALSAGLVQAQKSYTYVQSPTSPLAQDIFKGKIYTTTNLMEEREAIGLTEAQVAKIKKLHAENSGQFSTLKWDLDDATAKMKKMLDQPKINASEVSRQLDEVLRLENQMKRIQMSTMVAIKNELTPEQIEKLEAPKKFFIQNGTTITGERLSGYSSNSSKVIINGTGISTSPKVAVTVNGSRDQPLYYIDTKSGIKKVASFEDIDPKNIESVTVLKGDQAIEKYGDEGKNGVVVIKLKDGKEQEVPLEN</sequence>
<dbReference type="Proteomes" id="UP001338309">
    <property type="component" value="Unassembled WGS sequence"/>
</dbReference>
<keyword evidence="1" id="KW-1134">Transmembrane beta strand</keyword>
<dbReference type="Pfam" id="PF07715">
    <property type="entry name" value="Plug"/>
    <property type="match status" value="1"/>
</dbReference>
<dbReference type="RefSeq" id="WP_338222800.1">
    <property type="nucleotide sequence ID" value="NZ_BTPD01000002.1"/>
</dbReference>
<dbReference type="InterPro" id="IPR025961">
    <property type="entry name" value="Metal_resist"/>
</dbReference>
<protein>
    <recommendedName>
        <fullName evidence="3">TonB-dependent receptor plug domain-containing protein</fullName>
    </recommendedName>
</protein>
<organism evidence="4 5">
    <name type="scientific">Algoriphagus confluentis</name>
    <dbReference type="NCBI Taxonomy" id="1697556"/>
    <lineage>
        <taxon>Bacteria</taxon>
        <taxon>Pseudomonadati</taxon>
        <taxon>Bacteroidota</taxon>
        <taxon>Cytophagia</taxon>
        <taxon>Cytophagales</taxon>
        <taxon>Cyclobacteriaceae</taxon>
        <taxon>Algoriphagus</taxon>
    </lineage>
</organism>
<keyword evidence="1" id="KW-0813">Transport</keyword>
<feature type="chain" id="PRO_5047125986" description="TonB-dependent receptor plug domain-containing protein" evidence="2">
    <location>
        <begin position="20"/>
        <end position="258"/>
    </location>
</feature>
<dbReference type="EMBL" id="BTPD01000002">
    <property type="protein sequence ID" value="GMQ28001.1"/>
    <property type="molecule type" value="Genomic_DNA"/>
</dbReference>
<dbReference type="InterPro" id="IPR039426">
    <property type="entry name" value="TonB-dep_rcpt-like"/>
</dbReference>